<sequence length="59" mass="6623">MKFTVTEVYGSKPISNWIAIKLTEFVKQKYGLDIQVTVNTNTAEKSSQLESAQNQLSQS</sequence>
<reference evidence="1 2" key="1">
    <citation type="submission" date="2016-01" db="EMBL/GenBank/DDBJ databases">
        <title>Complete Genome Sequence of Paenibacillus yonginensis DCY84, a novel Plant Growth-Promoting Bacteria with Elicitation of Induced Systemic Resistance.</title>
        <authorList>
            <person name="Kim Y.J."/>
            <person name="Yang D.C."/>
            <person name="Sukweenadhi J."/>
        </authorList>
    </citation>
    <scope>NUCLEOTIDE SEQUENCE [LARGE SCALE GENOMIC DNA]</scope>
    <source>
        <strain evidence="1 2">DCY84</strain>
    </source>
</reference>
<protein>
    <submittedName>
        <fullName evidence="1">Uncharacterized protein</fullName>
    </submittedName>
</protein>
<evidence type="ECO:0000313" key="2">
    <source>
        <dbReference type="Proteomes" id="UP000092573"/>
    </source>
</evidence>
<evidence type="ECO:0000313" key="1">
    <source>
        <dbReference type="EMBL" id="ANS73964.1"/>
    </source>
</evidence>
<dbReference type="EMBL" id="CP014167">
    <property type="protein sequence ID" value="ANS73964.1"/>
    <property type="molecule type" value="Genomic_DNA"/>
</dbReference>
<dbReference type="STRING" id="1462996.AWM70_04755"/>
<proteinExistence type="predicted"/>
<organism evidence="1 2">
    <name type="scientific">Paenibacillus yonginensis</name>
    <dbReference type="NCBI Taxonomy" id="1462996"/>
    <lineage>
        <taxon>Bacteria</taxon>
        <taxon>Bacillati</taxon>
        <taxon>Bacillota</taxon>
        <taxon>Bacilli</taxon>
        <taxon>Bacillales</taxon>
        <taxon>Paenibacillaceae</taxon>
        <taxon>Paenibacillus</taxon>
    </lineage>
</organism>
<dbReference type="RefSeq" id="WP_068694572.1">
    <property type="nucleotide sequence ID" value="NZ_CP014167.1"/>
</dbReference>
<dbReference type="AlphaFoldDB" id="A0A1B1MXR4"/>
<accession>A0A1B1MXR4</accession>
<dbReference type="KEGG" id="pyg:AWM70_04755"/>
<name>A0A1B1MXR4_9BACL</name>
<dbReference type="Proteomes" id="UP000092573">
    <property type="component" value="Chromosome"/>
</dbReference>
<dbReference type="OrthoDB" id="1647515at2"/>
<gene>
    <name evidence="1" type="ORF">AWM70_04755</name>
</gene>
<keyword evidence="2" id="KW-1185">Reference proteome</keyword>